<evidence type="ECO:0000256" key="1">
    <source>
        <dbReference type="ARBA" id="ARBA00006247"/>
    </source>
</evidence>
<organism evidence="8 9">
    <name type="scientific">Sphingomonas donggukensis</name>
    <dbReference type="NCBI Taxonomy" id="2949093"/>
    <lineage>
        <taxon>Bacteria</taxon>
        <taxon>Pseudomonadati</taxon>
        <taxon>Pseudomonadota</taxon>
        <taxon>Alphaproteobacteria</taxon>
        <taxon>Sphingomonadales</taxon>
        <taxon>Sphingomonadaceae</taxon>
        <taxon>Sphingomonas</taxon>
    </lineage>
</organism>
<dbReference type="PANTHER" id="PTHR45962">
    <property type="entry name" value="N-FATTY-ACYL-AMINO ACID SYNTHASE/HYDROLASE PM20D1"/>
    <property type="match status" value="1"/>
</dbReference>
<keyword evidence="9" id="KW-1185">Reference proteome</keyword>
<dbReference type="PANTHER" id="PTHR45962:SF1">
    <property type="entry name" value="N-FATTY-ACYL-AMINO ACID SYNTHASE_HYDROLASE PM20D1"/>
    <property type="match status" value="1"/>
</dbReference>
<gene>
    <name evidence="8" type="ORF">M9980_00840</name>
</gene>
<dbReference type="NCBIfam" id="NF006596">
    <property type="entry name" value="PRK09133.1"/>
    <property type="match status" value="1"/>
</dbReference>
<reference evidence="8" key="1">
    <citation type="submission" date="2022-05" db="EMBL/GenBank/DDBJ databases">
        <title>Sphingomonas sp. strain RMG20 Genome sequencing and assembly.</title>
        <authorList>
            <person name="Kim I."/>
        </authorList>
    </citation>
    <scope>NUCLEOTIDE SEQUENCE</scope>
    <source>
        <strain evidence="8">RMG20</strain>
    </source>
</reference>
<feature type="signal peptide" evidence="6">
    <location>
        <begin position="1"/>
        <end position="21"/>
    </location>
</feature>
<dbReference type="InterPro" id="IPR002933">
    <property type="entry name" value="Peptidase_M20"/>
</dbReference>
<dbReference type="Pfam" id="PF07687">
    <property type="entry name" value="M20_dimer"/>
    <property type="match status" value="1"/>
</dbReference>
<dbReference type="InterPro" id="IPR011650">
    <property type="entry name" value="Peptidase_M20_dimer"/>
</dbReference>
<proteinExistence type="inferred from homology"/>
<dbReference type="Gene3D" id="3.40.630.10">
    <property type="entry name" value="Zn peptidases"/>
    <property type="match status" value="1"/>
</dbReference>
<dbReference type="Proteomes" id="UP001055580">
    <property type="component" value="Chromosome"/>
</dbReference>
<keyword evidence="4" id="KW-0378">Hydrolase</keyword>
<accession>A0ABY4TTT1</accession>
<dbReference type="Pfam" id="PF01546">
    <property type="entry name" value="Peptidase_M20"/>
    <property type="match status" value="1"/>
</dbReference>
<evidence type="ECO:0000256" key="2">
    <source>
        <dbReference type="ARBA" id="ARBA00022670"/>
    </source>
</evidence>
<keyword evidence="6" id="KW-0732">Signal</keyword>
<keyword evidence="3" id="KW-0479">Metal-binding</keyword>
<evidence type="ECO:0000256" key="4">
    <source>
        <dbReference type="ARBA" id="ARBA00022801"/>
    </source>
</evidence>
<dbReference type="Gene3D" id="1.10.150.900">
    <property type="match status" value="1"/>
</dbReference>
<keyword evidence="5" id="KW-0862">Zinc</keyword>
<evidence type="ECO:0000313" key="9">
    <source>
        <dbReference type="Proteomes" id="UP001055580"/>
    </source>
</evidence>
<dbReference type="EMBL" id="CP098401">
    <property type="protein sequence ID" value="URW75815.1"/>
    <property type="molecule type" value="Genomic_DNA"/>
</dbReference>
<dbReference type="InterPro" id="IPR036264">
    <property type="entry name" value="Bact_exopeptidase_dim_dom"/>
</dbReference>
<evidence type="ECO:0000256" key="6">
    <source>
        <dbReference type="SAM" id="SignalP"/>
    </source>
</evidence>
<protein>
    <submittedName>
        <fullName evidence="8">M20/M25/M40 family metallo-hydrolase</fullName>
    </submittedName>
</protein>
<evidence type="ECO:0000256" key="5">
    <source>
        <dbReference type="ARBA" id="ARBA00022833"/>
    </source>
</evidence>
<dbReference type="RefSeq" id="WP_250752389.1">
    <property type="nucleotide sequence ID" value="NZ_CP098401.1"/>
</dbReference>
<evidence type="ECO:0000256" key="3">
    <source>
        <dbReference type="ARBA" id="ARBA00022723"/>
    </source>
</evidence>
<sequence length="467" mass="49749">MKMGVLGAVAALAVSVSPAAAQDRPDQKAFFGLYKELVETNTVVNVGSCTKAAAQIATRMKAAGFADAELTSFAVPEHPEDGGLVVVMAGSDARAKPMLLLGHIDVVAAKREDWARDPFKLVEEGGYYYGRGTIDDKAQSAIWADTLIRLRQSGFKPRRTIKLALTCGEETTFAFNGAEWLAKNKPDLIAAEFAFNEGGGGRLDESGKRQILSLQVGEKAAQNYTFVATNPGGHSSQPVPDNAIYELMDAVEKVRGYSFPVKFNDTTRVFFTKMAGTVPAATGDAMRRLLADPTDAAAAAIVSRDKAANSTLRTTCVATLLAAGHAENALPQRATANVNCRIFPGESVDQTLAKLQELAGPKVKVTANQPVRPTGLPVPLDPKIVKPIETLAAKHFPGIPVLPTMSTGATDGIFLEAIGIPVYGVPGTFVDPNMSGVHGLNERILVKSLYDSRDYLFDLVKLFATAK</sequence>
<evidence type="ECO:0000259" key="7">
    <source>
        <dbReference type="Pfam" id="PF07687"/>
    </source>
</evidence>
<dbReference type="SUPFAM" id="SSF53187">
    <property type="entry name" value="Zn-dependent exopeptidases"/>
    <property type="match status" value="1"/>
</dbReference>
<evidence type="ECO:0000313" key="8">
    <source>
        <dbReference type="EMBL" id="URW75815.1"/>
    </source>
</evidence>
<dbReference type="Gene3D" id="3.30.70.360">
    <property type="match status" value="1"/>
</dbReference>
<name>A0ABY4TTT1_9SPHN</name>
<dbReference type="InterPro" id="IPR047177">
    <property type="entry name" value="Pept_M20A"/>
</dbReference>
<feature type="chain" id="PRO_5046564908" evidence="6">
    <location>
        <begin position="22"/>
        <end position="467"/>
    </location>
</feature>
<comment type="similarity">
    <text evidence="1">Belongs to the peptidase M20A family.</text>
</comment>
<keyword evidence="2" id="KW-0645">Protease</keyword>
<dbReference type="SUPFAM" id="SSF55031">
    <property type="entry name" value="Bacterial exopeptidase dimerisation domain"/>
    <property type="match status" value="1"/>
</dbReference>
<feature type="domain" description="Peptidase M20 dimerisation" evidence="7">
    <location>
        <begin position="217"/>
        <end position="361"/>
    </location>
</feature>